<evidence type="ECO:0000313" key="2">
    <source>
        <dbReference type="EMBL" id="GAA4930528.1"/>
    </source>
</evidence>
<organism evidence="2 3">
    <name type="scientific">Halioxenophilus aromaticivorans</name>
    <dbReference type="NCBI Taxonomy" id="1306992"/>
    <lineage>
        <taxon>Bacteria</taxon>
        <taxon>Pseudomonadati</taxon>
        <taxon>Pseudomonadota</taxon>
        <taxon>Gammaproteobacteria</taxon>
        <taxon>Alteromonadales</taxon>
        <taxon>Alteromonadaceae</taxon>
        <taxon>Halioxenophilus</taxon>
    </lineage>
</organism>
<evidence type="ECO:0000259" key="1">
    <source>
        <dbReference type="Pfam" id="PF00857"/>
    </source>
</evidence>
<dbReference type="PANTHER" id="PTHR14119:SF3">
    <property type="entry name" value="ISOCHORISMATASE DOMAIN-CONTAINING PROTEIN 2"/>
    <property type="match status" value="1"/>
</dbReference>
<dbReference type="Proteomes" id="UP001409585">
    <property type="component" value="Unassembled WGS sequence"/>
</dbReference>
<dbReference type="InterPro" id="IPR000868">
    <property type="entry name" value="Isochorismatase-like_dom"/>
</dbReference>
<dbReference type="Pfam" id="PF00857">
    <property type="entry name" value="Isochorismatase"/>
    <property type="match status" value="1"/>
</dbReference>
<dbReference type="InterPro" id="IPR036380">
    <property type="entry name" value="Isochorismatase-like_sf"/>
</dbReference>
<dbReference type="AlphaFoldDB" id="A0AAV3TXG8"/>
<dbReference type="PANTHER" id="PTHR14119">
    <property type="entry name" value="HYDROLASE"/>
    <property type="match status" value="1"/>
</dbReference>
<comment type="caution">
    <text evidence="2">The sequence shown here is derived from an EMBL/GenBank/DDBJ whole genome shotgun (WGS) entry which is preliminary data.</text>
</comment>
<keyword evidence="3" id="KW-1185">Reference proteome</keyword>
<dbReference type="EMBL" id="BAABLX010000003">
    <property type="protein sequence ID" value="GAA4930528.1"/>
    <property type="molecule type" value="Genomic_DNA"/>
</dbReference>
<accession>A0AAV3TXG8</accession>
<keyword evidence="2" id="KW-0378">Hydrolase</keyword>
<dbReference type="Gene3D" id="3.40.50.850">
    <property type="entry name" value="Isochorismatase-like"/>
    <property type="match status" value="1"/>
</dbReference>
<feature type="domain" description="Isochorismatase-like" evidence="1">
    <location>
        <begin position="8"/>
        <end position="156"/>
    </location>
</feature>
<gene>
    <name evidence="2" type="ORF">GCM10025791_03030</name>
</gene>
<name>A0AAV3TXG8_9ALTE</name>
<dbReference type="RefSeq" id="WP_345415990.1">
    <property type="nucleotide sequence ID" value="NZ_AP031496.1"/>
</dbReference>
<dbReference type="InterPro" id="IPR050993">
    <property type="entry name" value="Isochorismatase_domain"/>
</dbReference>
<dbReference type="SUPFAM" id="SSF52499">
    <property type="entry name" value="Isochorismatase-like hydrolases"/>
    <property type="match status" value="1"/>
</dbReference>
<evidence type="ECO:0000313" key="3">
    <source>
        <dbReference type="Proteomes" id="UP001409585"/>
    </source>
</evidence>
<sequence length="179" mass="19640">MLNAKNTGIIVVDIQGKLARIVDNSQATIAACKNLINAGQELGLPLVWLEQNPEKLGQTVPEIRKELLPNKPIAKTSFNGCAEPQFMEAVEHAQKSAWLVCGIEAHICVFQTATQLQQHGYQVHVLADCIASRHPHNKQIALERLASNGITISSLEMSLFELVADCRSPAFKPILNLIK</sequence>
<proteinExistence type="predicted"/>
<dbReference type="GO" id="GO:0016787">
    <property type="term" value="F:hydrolase activity"/>
    <property type="evidence" value="ECO:0007669"/>
    <property type="project" value="UniProtKB-KW"/>
</dbReference>
<protein>
    <submittedName>
        <fullName evidence="2">Hydrolase</fullName>
    </submittedName>
</protein>
<reference evidence="3" key="1">
    <citation type="journal article" date="2019" name="Int. J. Syst. Evol. Microbiol.">
        <title>The Global Catalogue of Microorganisms (GCM) 10K type strain sequencing project: providing services to taxonomists for standard genome sequencing and annotation.</title>
        <authorList>
            <consortium name="The Broad Institute Genomics Platform"/>
            <consortium name="The Broad Institute Genome Sequencing Center for Infectious Disease"/>
            <person name="Wu L."/>
            <person name="Ma J."/>
        </authorList>
    </citation>
    <scope>NUCLEOTIDE SEQUENCE [LARGE SCALE GENOMIC DNA]</scope>
    <source>
        <strain evidence="3">JCM 19134</strain>
    </source>
</reference>